<dbReference type="EMBL" id="BLLA01000001">
    <property type="protein sequence ID" value="GFG97555.1"/>
    <property type="molecule type" value="Genomic_DNA"/>
</dbReference>
<dbReference type="PANTHER" id="PTHR43797">
    <property type="entry name" value="HOMOCYSTEINE/CYSTEINE SYNTHASE"/>
    <property type="match status" value="1"/>
</dbReference>
<feature type="compositionally biased region" description="Low complexity" evidence="9">
    <location>
        <begin position="1"/>
        <end position="19"/>
    </location>
</feature>
<feature type="region of interest" description="Disordered" evidence="9">
    <location>
        <begin position="1"/>
        <end position="20"/>
    </location>
</feature>
<dbReference type="RefSeq" id="WP_163711999.1">
    <property type="nucleotide sequence ID" value="NZ_BLLA01000001.1"/>
</dbReference>
<proteinExistence type="inferred from homology"/>
<protein>
    <submittedName>
        <fullName evidence="10">Bifunctional o-acetylhomoserine/o-acetylserine sulfhydrylase</fullName>
    </submittedName>
</protein>
<dbReference type="AlphaFoldDB" id="A0A7I9Z9N0"/>
<dbReference type="GO" id="GO:0005737">
    <property type="term" value="C:cytoplasm"/>
    <property type="evidence" value="ECO:0007669"/>
    <property type="project" value="TreeGrafter"/>
</dbReference>
<keyword evidence="6" id="KW-0028">Amino-acid biosynthesis</keyword>
<dbReference type="Gene3D" id="3.40.640.10">
    <property type="entry name" value="Type I PLP-dependent aspartate aminotransferase-like (Major domain)"/>
    <property type="match status" value="1"/>
</dbReference>
<keyword evidence="6" id="KW-0486">Methionine biosynthesis</keyword>
<dbReference type="Gene3D" id="3.90.1150.10">
    <property type="entry name" value="Aspartate Aminotransferase, domain 1"/>
    <property type="match status" value="1"/>
</dbReference>
<dbReference type="FunFam" id="3.40.640.10:FF:000035">
    <property type="entry name" value="O-succinylhomoserine sulfhydrylase"/>
    <property type="match status" value="1"/>
</dbReference>
<accession>A0A7I9Z9N0</accession>
<dbReference type="InterPro" id="IPR006235">
    <property type="entry name" value="OAc-hSer/O-AcSer_sulfhydrylase"/>
</dbReference>
<dbReference type="GO" id="GO:0004124">
    <property type="term" value="F:cysteine synthase activity"/>
    <property type="evidence" value="ECO:0007669"/>
    <property type="project" value="TreeGrafter"/>
</dbReference>
<dbReference type="GO" id="GO:0019346">
    <property type="term" value="P:transsulfuration"/>
    <property type="evidence" value="ECO:0007669"/>
    <property type="project" value="InterPro"/>
</dbReference>
<dbReference type="InterPro" id="IPR015422">
    <property type="entry name" value="PyrdxlP-dep_Trfase_small"/>
</dbReference>
<comment type="subunit">
    <text evidence="3">Homotetramer.</text>
</comment>
<dbReference type="PIRSF" id="PIRSF001434">
    <property type="entry name" value="CGS"/>
    <property type="match status" value="1"/>
</dbReference>
<feature type="modified residue" description="N6-(pyridoxal phosphate)lysine" evidence="7">
    <location>
        <position position="226"/>
    </location>
</feature>
<evidence type="ECO:0000313" key="10">
    <source>
        <dbReference type="EMBL" id="GFG97555.1"/>
    </source>
</evidence>
<dbReference type="GO" id="GO:0071269">
    <property type="term" value="P:L-homocysteine biosynthetic process"/>
    <property type="evidence" value="ECO:0007669"/>
    <property type="project" value="TreeGrafter"/>
</dbReference>
<dbReference type="PANTHER" id="PTHR43797:SF2">
    <property type="entry name" value="HOMOCYSTEINE_CYSTEINE SYNTHASE"/>
    <property type="match status" value="1"/>
</dbReference>
<evidence type="ECO:0000256" key="8">
    <source>
        <dbReference type="RuleBase" id="RU362118"/>
    </source>
</evidence>
<comment type="similarity">
    <text evidence="2 8">Belongs to the trans-sulfuration enzymes family.</text>
</comment>
<dbReference type="GO" id="GO:0006535">
    <property type="term" value="P:cysteine biosynthetic process from serine"/>
    <property type="evidence" value="ECO:0007669"/>
    <property type="project" value="TreeGrafter"/>
</dbReference>
<reference evidence="10 11" key="1">
    <citation type="journal article" date="2019" name="Emerg. Microbes Infect.">
        <title>Comprehensive subspecies identification of 175 nontuberculous mycobacteria species based on 7547 genomic profiles.</title>
        <authorList>
            <person name="Matsumoto Y."/>
            <person name="Kinjo T."/>
            <person name="Motooka D."/>
            <person name="Nabeya D."/>
            <person name="Jung N."/>
            <person name="Uechi K."/>
            <person name="Horii T."/>
            <person name="Iida T."/>
            <person name="Fujita J."/>
            <person name="Nakamura S."/>
        </authorList>
    </citation>
    <scope>NUCLEOTIDE SEQUENCE [LARGE SCALE GENOMIC DNA]</scope>
    <source>
        <strain evidence="10 11">JCM 30726</strain>
    </source>
</reference>
<dbReference type="InterPro" id="IPR015424">
    <property type="entry name" value="PyrdxlP-dep_Trfase"/>
</dbReference>
<gene>
    <name evidence="10" type="primary">metC</name>
    <name evidence="10" type="ORF">MTIM_34340</name>
</gene>
<comment type="cofactor">
    <cofactor evidence="1 8">
        <name>pyridoxal 5'-phosphate</name>
        <dbReference type="ChEBI" id="CHEBI:597326"/>
    </cofactor>
</comment>
<dbReference type="GO" id="GO:0003961">
    <property type="term" value="F:O-acetylhomoserine aminocarboxypropyltransferase activity"/>
    <property type="evidence" value="ECO:0007669"/>
    <property type="project" value="TreeGrafter"/>
</dbReference>
<evidence type="ECO:0000256" key="3">
    <source>
        <dbReference type="ARBA" id="ARBA00011881"/>
    </source>
</evidence>
<dbReference type="CDD" id="cd00614">
    <property type="entry name" value="CGS_like"/>
    <property type="match status" value="1"/>
</dbReference>
<sequence length="462" mass="48140">MSSDSPSSNGTTSDNTDPTAHWSFETKQVHAGQRPDPATNARALPIYQTTSYVFDDTTHAAALFGLEVPGNIYTRIGNPTTDVVEQRVAALEGGVAALFLSSGQAAATFAILNIACAGDHIVSSPRLYGGTYNLFHYSLAKLGIEVSFVEDPDDLESWRSAARPNTKAFFAETISNPQIDILDIAGVAGVAHDTGVPLIVDNTIATPYLIQPLRHGADIVVHSATKYLGGHGSAIAGVVVDGGTFDWTQGRFPGFTTPDPSYHGVVFAELGPPAYALKARVQLLRDLGSAAAPFNAFLVAQGIETLSLRVERHVANAQRVAEFLAGHDGVLAVNYAGLPSSPWHERAKKLAPKGTGAVLSFELAGGVEAGKAFVNALQLHSHVANIGDVRSLVIHPASTTHAQLSPQEQLSTGVSPGLVRLAVGIEGIDDILADLELGFAAAAKFGAAAGASGTDPQAVAAF</sequence>
<evidence type="ECO:0000256" key="1">
    <source>
        <dbReference type="ARBA" id="ARBA00001933"/>
    </source>
</evidence>
<keyword evidence="5 7" id="KW-0663">Pyridoxal phosphate</keyword>
<dbReference type="GO" id="GO:0030170">
    <property type="term" value="F:pyridoxal phosphate binding"/>
    <property type="evidence" value="ECO:0007669"/>
    <property type="project" value="InterPro"/>
</dbReference>
<keyword evidence="11" id="KW-1185">Reference proteome</keyword>
<dbReference type="InterPro" id="IPR054542">
    <property type="entry name" value="Cys_met_metab_PP"/>
</dbReference>
<keyword evidence="4" id="KW-0808">Transferase</keyword>
<name>A0A7I9Z9N0_9MYCO</name>
<organism evidence="10 11">
    <name type="scientific">Mycobacterium timonense</name>
    <dbReference type="NCBI Taxonomy" id="701043"/>
    <lineage>
        <taxon>Bacteria</taxon>
        <taxon>Bacillati</taxon>
        <taxon>Actinomycetota</taxon>
        <taxon>Actinomycetes</taxon>
        <taxon>Mycobacteriales</taxon>
        <taxon>Mycobacteriaceae</taxon>
        <taxon>Mycobacterium</taxon>
        <taxon>Mycobacterium avium complex (MAC)</taxon>
    </lineage>
</organism>
<dbReference type="Pfam" id="PF01053">
    <property type="entry name" value="Cys_Met_Meta_PP"/>
    <property type="match status" value="1"/>
</dbReference>
<evidence type="ECO:0000256" key="7">
    <source>
        <dbReference type="PIRSR" id="PIRSR001434-2"/>
    </source>
</evidence>
<evidence type="ECO:0000256" key="6">
    <source>
        <dbReference type="ARBA" id="ARBA00023167"/>
    </source>
</evidence>
<dbReference type="InterPro" id="IPR000277">
    <property type="entry name" value="Cys/Met-Metab_PyrdxlP-dep_enz"/>
</dbReference>
<dbReference type="InterPro" id="IPR015421">
    <property type="entry name" value="PyrdxlP-dep_Trfase_major"/>
</dbReference>
<evidence type="ECO:0000256" key="2">
    <source>
        <dbReference type="ARBA" id="ARBA00009077"/>
    </source>
</evidence>
<evidence type="ECO:0000313" key="11">
    <source>
        <dbReference type="Proteomes" id="UP000465301"/>
    </source>
</evidence>
<dbReference type="NCBIfam" id="TIGR01326">
    <property type="entry name" value="OAH_OAS_sulfhy"/>
    <property type="match status" value="1"/>
</dbReference>
<dbReference type="Proteomes" id="UP000465301">
    <property type="component" value="Unassembled WGS sequence"/>
</dbReference>
<evidence type="ECO:0000256" key="5">
    <source>
        <dbReference type="ARBA" id="ARBA00022898"/>
    </source>
</evidence>
<dbReference type="SUPFAM" id="SSF53383">
    <property type="entry name" value="PLP-dependent transferases"/>
    <property type="match status" value="1"/>
</dbReference>
<evidence type="ECO:0000256" key="4">
    <source>
        <dbReference type="ARBA" id="ARBA00022679"/>
    </source>
</evidence>
<dbReference type="PROSITE" id="PS00868">
    <property type="entry name" value="CYS_MET_METAB_PP"/>
    <property type="match status" value="1"/>
</dbReference>
<dbReference type="NCBIfam" id="NF005872">
    <property type="entry name" value="PRK07812.1"/>
    <property type="match status" value="1"/>
</dbReference>
<comment type="caution">
    <text evidence="10">The sequence shown here is derived from an EMBL/GenBank/DDBJ whole genome shotgun (WGS) entry which is preliminary data.</text>
</comment>
<evidence type="ECO:0000256" key="9">
    <source>
        <dbReference type="SAM" id="MobiDB-lite"/>
    </source>
</evidence>